<feature type="compositionally biased region" description="Low complexity" evidence="1">
    <location>
        <begin position="268"/>
        <end position="289"/>
    </location>
</feature>
<proteinExistence type="predicted"/>
<reference evidence="2 3" key="1">
    <citation type="submission" date="2016-12" db="EMBL/GenBank/DDBJ databases">
        <title>Isolation, Whole Genome Sequencing Analysis of a Novel Lytic Bacteriophage RS-PII-1 infecting Ralstonia solanacearum.</title>
        <authorList>
            <person name="Su J."/>
            <person name="Liu J."/>
            <person name="Yu H."/>
            <person name="Guo Z."/>
            <person name="Sun H."/>
            <person name="Fan G."/>
            <person name="Gu G."/>
            <person name="Wang G."/>
        </authorList>
    </citation>
    <scope>NUCLEOTIDE SEQUENCE [LARGE SCALE GENOMIC DNA]</scope>
</reference>
<dbReference type="EMBL" id="KY316062">
    <property type="protein sequence ID" value="APU00316.1"/>
    <property type="molecule type" value="Genomic_DNA"/>
</dbReference>
<feature type="region of interest" description="Disordered" evidence="1">
    <location>
        <begin position="260"/>
        <end position="311"/>
    </location>
</feature>
<keyword evidence="3" id="KW-1185">Reference proteome</keyword>
<protein>
    <submittedName>
        <fullName evidence="2">Uncharacterized protein</fullName>
    </submittedName>
</protein>
<evidence type="ECO:0000256" key="1">
    <source>
        <dbReference type="SAM" id="MobiDB-lite"/>
    </source>
</evidence>
<name>A0A1L7DQE1_9CAUD</name>
<organism evidence="2 3">
    <name type="scientific">Ralstonia phage RS-PII-1</name>
    <dbReference type="NCBI Taxonomy" id="1932892"/>
    <lineage>
        <taxon>Viruses</taxon>
        <taxon>Duplodnaviria</taxon>
        <taxon>Heunggongvirae</taxon>
        <taxon>Uroviricota</taxon>
        <taxon>Caudoviricetes</taxon>
        <taxon>Autographivirales</taxon>
        <taxon>Autonotataviridae</taxon>
        <taxon>Sukuvirus</taxon>
        <taxon>Sukuvirus RSPII1</taxon>
    </lineage>
</organism>
<dbReference type="Proteomes" id="UP000222868">
    <property type="component" value="Segment"/>
</dbReference>
<sequence length="311" mass="33634">MTQAQFDIQAAIEAEAAVSQDMNVAQKGGGGGTYVPPAAGLVRLRLVGYLELGKKDDTYQGKPKVTDEVHLVFELSGPKHPAKKLDDGTLIPHRITVKLHKSLNEKAGYYKLFKVMNYDGSAKIMAQLLGKAFLGTIFHKKFKRKDGSEGIEPILKNPDTGAFTIRAPFIEDAESGETRPVKVDEPLTPLKLFLWNNPSKAMWASIHIPGEYEERKNDAGEVVAPARSKNVFQERIKKATNYVGSPIAQLLEDGDLELEADTVGKPSTPTTATAPAEPATAPTATTDDTPPWEDNAGTAAEAEEDDPLGAI</sequence>
<accession>A0A1L7DQE1</accession>
<evidence type="ECO:0000313" key="3">
    <source>
        <dbReference type="Proteomes" id="UP000222868"/>
    </source>
</evidence>
<evidence type="ECO:0000313" key="2">
    <source>
        <dbReference type="EMBL" id="APU00316.1"/>
    </source>
</evidence>
<feature type="compositionally biased region" description="Acidic residues" evidence="1">
    <location>
        <begin position="301"/>
        <end position="311"/>
    </location>
</feature>
<dbReference type="GeneID" id="54979018"/>
<dbReference type="RefSeq" id="YP_009788884.1">
    <property type="nucleotide sequence ID" value="NC_047804.1"/>
</dbReference>
<dbReference type="KEGG" id="vg:54979018"/>